<keyword evidence="6" id="KW-0675">Receptor</keyword>
<reference evidence="9" key="1">
    <citation type="journal article" date="2019" name="bioRxiv">
        <title>The Genome of the Zebra Mussel, Dreissena polymorpha: A Resource for Invasive Species Research.</title>
        <authorList>
            <person name="McCartney M.A."/>
            <person name="Auch B."/>
            <person name="Kono T."/>
            <person name="Mallez S."/>
            <person name="Zhang Y."/>
            <person name="Obille A."/>
            <person name="Becker A."/>
            <person name="Abrahante J.E."/>
            <person name="Garbe J."/>
            <person name="Badalamenti J.P."/>
            <person name="Herman A."/>
            <person name="Mangelson H."/>
            <person name="Liachko I."/>
            <person name="Sullivan S."/>
            <person name="Sone E.D."/>
            <person name="Koren S."/>
            <person name="Silverstein K.A.T."/>
            <person name="Beckman K.B."/>
            <person name="Gohl D.M."/>
        </authorList>
    </citation>
    <scope>NUCLEOTIDE SEQUENCE</scope>
    <source>
        <strain evidence="9">Duluth1</strain>
        <tissue evidence="9">Whole animal</tissue>
    </source>
</reference>
<reference evidence="9" key="2">
    <citation type="submission" date="2020-11" db="EMBL/GenBank/DDBJ databases">
        <authorList>
            <person name="McCartney M.A."/>
            <person name="Auch B."/>
            <person name="Kono T."/>
            <person name="Mallez S."/>
            <person name="Becker A."/>
            <person name="Gohl D.M."/>
            <person name="Silverstein K.A.T."/>
            <person name="Koren S."/>
            <person name="Bechman K.B."/>
            <person name="Herman A."/>
            <person name="Abrahante J.E."/>
            <person name="Garbe J."/>
        </authorList>
    </citation>
    <scope>NUCLEOTIDE SEQUENCE</scope>
    <source>
        <strain evidence="9">Duluth1</strain>
        <tissue evidence="9">Whole animal</tissue>
    </source>
</reference>
<evidence type="ECO:0000256" key="1">
    <source>
        <dbReference type="ARBA" id="ARBA00004651"/>
    </source>
</evidence>
<evidence type="ECO:0000256" key="5">
    <source>
        <dbReference type="ARBA" id="ARBA00023136"/>
    </source>
</evidence>
<feature type="transmembrane region" description="Helical" evidence="7">
    <location>
        <begin position="27"/>
        <end position="46"/>
    </location>
</feature>
<evidence type="ECO:0000256" key="6">
    <source>
        <dbReference type="ARBA" id="ARBA00023170"/>
    </source>
</evidence>
<dbReference type="GO" id="GO:0008528">
    <property type="term" value="F:G protein-coupled peptide receptor activity"/>
    <property type="evidence" value="ECO:0007669"/>
    <property type="project" value="InterPro"/>
</dbReference>
<keyword evidence="3 7" id="KW-0812">Transmembrane</keyword>
<dbReference type="InterPro" id="IPR000276">
    <property type="entry name" value="GPCR_Rhodpsn"/>
</dbReference>
<dbReference type="PROSITE" id="PS50262">
    <property type="entry name" value="G_PROTEIN_RECEP_F1_2"/>
    <property type="match status" value="1"/>
</dbReference>
<comment type="caution">
    <text evidence="9">The sequence shown here is derived from an EMBL/GenBank/DDBJ whole genome shotgun (WGS) entry which is preliminary data.</text>
</comment>
<name>A0A9D3Z6H0_DREPO</name>
<dbReference type="PRINTS" id="PR00237">
    <property type="entry name" value="GPCRRHODOPSN"/>
</dbReference>
<keyword evidence="2" id="KW-1003">Cell membrane</keyword>
<feature type="domain" description="G-protein coupled receptors family 1 profile" evidence="8">
    <location>
        <begin position="1"/>
        <end position="86"/>
    </location>
</feature>
<dbReference type="InterPro" id="IPR019427">
    <property type="entry name" value="7TM_GPCR_serpentine_rcpt_Srw"/>
</dbReference>
<evidence type="ECO:0000313" key="9">
    <source>
        <dbReference type="EMBL" id="KAH3712824.1"/>
    </source>
</evidence>
<dbReference type="GO" id="GO:0005886">
    <property type="term" value="C:plasma membrane"/>
    <property type="evidence" value="ECO:0007669"/>
    <property type="project" value="UniProtKB-SubCell"/>
</dbReference>
<dbReference type="SUPFAM" id="SSF81321">
    <property type="entry name" value="Family A G protein-coupled receptor-like"/>
    <property type="match status" value="1"/>
</dbReference>
<keyword evidence="4 7" id="KW-1133">Transmembrane helix</keyword>
<comment type="subcellular location">
    <subcellularLocation>
        <location evidence="1">Cell membrane</location>
        <topology evidence="1">Multi-pass membrane protein</topology>
    </subcellularLocation>
</comment>
<evidence type="ECO:0000256" key="2">
    <source>
        <dbReference type="ARBA" id="ARBA00022475"/>
    </source>
</evidence>
<dbReference type="EMBL" id="JAIWYP010000014">
    <property type="protein sequence ID" value="KAH3712824.1"/>
    <property type="molecule type" value="Genomic_DNA"/>
</dbReference>
<dbReference type="InterPro" id="IPR017452">
    <property type="entry name" value="GPCR_Rhodpsn_7TM"/>
</dbReference>
<evidence type="ECO:0000256" key="4">
    <source>
        <dbReference type="ARBA" id="ARBA00022989"/>
    </source>
</evidence>
<dbReference type="Proteomes" id="UP000828390">
    <property type="component" value="Unassembled WGS sequence"/>
</dbReference>
<evidence type="ECO:0000313" key="10">
    <source>
        <dbReference type="Proteomes" id="UP000828390"/>
    </source>
</evidence>
<protein>
    <recommendedName>
        <fullName evidence="8">G-protein coupled receptors family 1 profile domain-containing protein</fullName>
    </recommendedName>
</protein>
<sequence>MLHLAAPNQKAKPVADLKELPLKRNMLIMRMVTFTFIVSYLPYLILVMLRYVDEDIPKKMPTHLKIVYHVFLKSSFLNSVLHPFIYIVMNERYRKKLLNLICSWRRC</sequence>
<gene>
    <name evidence="9" type="ORF">DPMN_072581</name>
</gene>
<evidence type="ECO:0000259" key="8">
    <source>
        <dbReference type="PROSITE" id="PS50262"/>
    </source>
</evidence>
<dbReference type="Gene3D" id="1.20.1070.10">
    <property type="entry name" value="Rhodopsin 7-helix transmembrane proteins"/>
    <property type="match status" value="1"/>
</dbReference>
<keyword evidence="10" id="KW-1185">Reference proteome</keyword>
<proteinExistence type="predicted"/>
<evidence type="ECO:0000256" key="3">
    <source>
        <dbReference type="ARBA" id="ARBA00022692"/>
    </source>
</evidence>
<dbReference type="AlphaFoldDB" id="A0A9D3Z6H0"/>
<keyword evidence="5 7" id="KW-0472">Membrane</keyword>
<dbReference type="GO" id="GO:0042277">
    <property type="term" value="F:peptide binding"/>
    <property type="evidence" value="ECO:0007669"/>
    <property type="project" value="TreeGrafter"/>
</dbReference>
<accession>A0A9D3Z6H0</accession>
<dbReference type="GO" id="GO:0032870">
    <property type="term" value="P:cellular response to hormone stimulus"/>
    <property type="evidence" value="ECO:0007669"/>
    <property type="project" value="TreeGrafter"/>
</dbReference>
<dbReference type="Pfam" id="PF10324">
    <property type="entry name" value="7TM_GPCR_Srw"/>
    <property type="match status" value="1"/>
</dbReference>
<dbReference type="PANTHER" id="PTHR24241:SF76">
    <property type="entry name" value="NEUROPEPTIDE SIFAMIDE RECEPTOR"/>
    <property type="match status" value="1"/>
</dbReference>
<feature type="transmembrane region" description="Helical" evidence="7">
    <location>
        <begin position="66"/>
        <end position="89"/>
    </location>
</feature>
<evidence type="ECO:0000256" key="7">
    <source>
        <dbReference type="SAM" id="Phobius"/>
    </source>
</evidence>
<dbReference type="PANTHER" id="PTHR24241">
    <property type="entry name" value="NEUROPEPTIDE RECEPTOR-RELATED G-PROTEIN COUPLED RECEPTOR"/>
    <property type="match status" value="1"/>
</dbReference>
<organism evidence="9 10">
    <name type="scientific">Dreissena polymorpha</name>
    <name type="common">Zebra mussel</name>
    <name type="synonym">Mytilus polymorpha</name>
    <dbReference type="NCBI Taxonomy" id="45954"/>
    <lineage>
        <taxon>Eukaryota</taxon>
        <taxon>Metazoa</taxon>
        <taxon>Spiralia</taxon>
        <taxon>Lophotrochozoa</taxon>
        <taxon>Mollusca</taxon>
        <taxon>Bivalvia</taxon>
        <taxon>Autobranchia</taxon>
        <taxon>Heteroconchia</taxon>
        <taxon>Euheterodonta</taxon>
        <taxon>Imparidentia</taxon>
        <taxon>Neoheterodontei</taxon>
        <taxon>Myida</taxon>
        <taxon>Dreissenoidea</taxon>
        <taxon>Dreissenidae</taxon>
        <taxon>Dreissena</taxon>
    </lineage>
</organism>